<name>A0ABT9C269_9PSED</name>
<sequence>MKLIYVPILKAKPGELTALAELKKFAAEKIVPWFDISPINDDKLEKLSGQLFPPIESYLSGIAAEISTVWKGRQIFLDMPKWSTNAQTEGGEHVIPFLRNQLESFRVKTNLVVDYVRWDDPVYVNALRGARLSSACDFVLRLVMDSDTVEELSEEDFVLERLNEITDTLDLDPVLVMVMIDFGDVSSQKHTVPDIVSKSEKAIALLKRVGFNNFRVAGCSLPAFISTAIKDQNSTGLVLRKEMSAWRTLVVQPGFESLGFSDYGIRGPNSKETGGPSNANGKIRYTIQEEMFIARGYPLTEGLKGAQHQGLARLVIASGHWATEKFSWGDNEIYRCSKGEFSGTSSDWISIDTNHHIHSVVHEVIEYKELVAAKHARQFV</sequence>
<dbReference type="EMBL" id="JAUQOP010000011">
    <property type="protein sequence ID" value="MDO7897297.1"/>
    <property type="molecule type" value="Genomic_DNA"/>
</dbReference>
<dbReference type="Pfam" id="PF14350">
    <property type="entry name" value="Beta_protein"/>
    <property type="match status" value="1"/>
</dbReference>
<proteinExistence type="predicted"/>
<dbReference type="Proteomes" id="UP001228019">
    <property type="component" value="Unassembled WGS sequence"/>
</dbReference>
<accession>A0ABT9C269</accession>
<evidence type="ECO:0000313" key="2">
    <source>
        <dbReference type="Proteomes" id="UP001228019"/>
    </source>
</evidence>
<organism evidence="1 2">
    <name type="scientific">Pseudomonas citrulli</name>
    <dbReference type="NCBI Taxonomy" id="3064347"/>
    <lineage>
        <taxon>Bacteria</taxon>
        <taxon>Pseudomonadati</taxon>
        <taxon>Pseudomonadota</taxon>
        <taxon>Gammaproteobacteria</taxon>
        <taxon>Pseudomonadales</taxon>
        <taxon>Pseudomonadaceae</taxon>
        <taxon>Pseudomonas</taxon>
    </lineage>
</organism>
<evidence type="ECO:0000313" key="1">
    <source>
        <dbReference type="EMBL" id="MDO7897297.1"/>
    </source>
</evidence>
<gene>
    <name evidence="1" type="ORF">Q6A48_10385</name>
</gene>
<dbReference type="RefSeq" id="WP_304554028.1">
    <property type="nucleotide sequence ID" value="NZ_JAUQOP010000011.1"/>
</dbReference>
<keyword evidence="2" id="KW-1185">Reference proteome</keyword>
<reference evidence="1 2" key="1">
    <citation type="submission" date="2023-07" db="EMBL/GenBank/DDBJ databases">
        <title>Identification of four novel Pseudomonas species associated with bacterial leaf spot of cucurbits.</title>
        <authorList>
            <person name="Fullem K.R."/>
        </authorList>
    </citation>
    <scope>NUCLEOTIDE SEQUENCE [LARGE SCALE GENOMIC DNA]</scope>
    <source>
        <strain evidence="1 2">K18</strain>
    </source>
</reference>
<dbReference type="InterPro" id="IPR025683">
    <property type="entry name" value="Protein_beta"/>
</dbReference>
<protein>
    <submittedName>
        <fullName evidence="1">Beta family protein</fullName>
    </submittedName>
</protein>
<comment type="caution">
    <text evidence="1">The sequence shown here is derived from an EMBL/GenBank/DDBJ whole genome shotgun (WGS) entry which is preliminary data.</text>
</comment>